<evidence type="ECO:0000313" key="1">
    <source>
        <dbReference type="EMBL" id="KAJ2967145.1"/>
    </source>
</evidence>
<gene>
    <name evidence="1" type="ORF">NQ176_g9807</name>
</gene>
<sequence length="173" mass="18313">MIVSGVGSYGIELAENHIKAGKAITSASTAKVAQISEFLGGGTVDQSVPPIAPSVVHYYLLKCVSPVIDHTKDDPAKVIRNGSVDFLLSTIAQASQLLPLMRPETSIIVSISGIPSGKQTNNVMVKEHGQRRREAGQRWLAWCSTGFLSTIAGAPREPEPTTGTCSPTQTAMI</sequence>
<dbReference type="EMBL" id="JANJQO010002389">
    <property type="protein sequence ID" value="KAJ2967145.1"/>
    <property type="molecule type" value="Genomic_DNA"/>
</dbReference>
<proteinExistence type="predicted"/>
<protein>
    <submittedName>
        <fullName evidence="1">Uncharacterized protein</fullName>
    </submittedName>
</protein>
<dbReference type="Proteomes" id="UP001143910">
    <property type="component" value="Unassembled WGS sequence"/>
</dbReference>
<comment type="caution">
    <text evidence="1">The sequence shown here is derived from an EMBL/GenBank/DDBJ whole genome shotgun (WGS) entry which is preliminary data.</text>
</comment>
<reference evidence="1" key="1">
    <citation type="submission" date="2022-08" db="EMBL/GenBank/DDBJ databases">
        <title>Genome Sequence of Lecanicillium fungicola.</title>
        <authorList>
            <person name="Buettner E."/>
        </authorList>
    </citation>
    <scope>NUCLEOTIDE SEQUENCE</scope>
    <source>
        <strain evidence="1">Babe33</strain>
    </source>
</reference>
<keyword evidence="2" id="KW-1185">Reference proteome</keyword>
<accession>A0ACC1MJF9</accession>
<evidence type="ECO:0000313" key="2">
    <source>
        <dbReference type="Proteomes" id="UP001143910"/>
    </source>
</evidence>
<name>A0ACC1MJF9_9HYPO</name>
<organism evidence="1 2">
    <name type="scientific">Zarea fungicola</name>
    <dbReference type="NCBI Taxonomy" id="93591"/>
    <lineage>
        <taxon>Eukaryota</taxon>
        <taxon>Fungi</taxon>
        <taxon>Dikarya</taxon>
        <taxon>Ascomycota</taxon>
        <taxon>Pezizomycotina</taxon>
        <taxon>Sordariomycetes</taxon>
        <taxon>Hypocreomycetidae</taxon>
        <taxon>Hypocreales</taxon>
        <taxon>Cordycipitaceae</taxon>
        <taxon>Zarea</taxon>
    </lineage>
</organism>